<dbReference type="PANTHER" id="PTHR34983">
    <property type="entry name" value="ARABINOGALACTAN ENDO-BETA-1,4-GALACTANASE A"/>
    <property type="match status" value="1"/>
</dbReference>
<reference evidence="7" key="1">
    <citation type="submission" date="2021-01" db="EMBL/GenBank/DDBJ databases">
        <title>Whole genome shotgun sequence of Rhizocola hellebori NBRC 109834.</title>
        <authorList>
            <person name="Komaki H."/>
            <person name="Tamura T."/>
        </authorList>
    </citation>
    <scope>NUCLEOTIDE SEQUENCE</scope>
    <source>
        <strain evidence="7">NBRC 109834</strain>
    </source>
</reference>
<comment type="similarity">
    <text evidence="2 6">Belongs to the glycosyl hydrolase 53 family.</text>
</comment>
<accession>A0A8J3QI75</accession>
<evidence type="ECO:0000313" key="8">
    <source>
        <dbReference type="Proteomes" id="UP000612899"/>
    </source>
</evidence>
<dbReference type="Gene3D" id="3.20.20.80">
    <property type="entry name" value="Glycosidases"/>
    <property type="match status" value="1"/>
</dbReference>
<comment type="caution">
    <text evidence="7">The sequence shown here is derived from an EMBL/GenBank/DDBJ whole genome shotgun (WGS) entry which is preliminary data.</text>
</comment>
<keyword evidence="4 6" id="KW-0378">Hydrolase</keyword>
<evidence type="ECO:0000313" key="7">
    <source>
        <dbReference type="EMBL" id="GIH11310.1"/>
    </source>
</evidence>
<dbReference type="AlphaFoldDB" id="A0A8J3QI75"/>
<proteinExistence type="inferred from homology"/>
<evidence type="ECO:0000256" key="5">
    <source>
        <dbReference type="ARBA" id="ARBA00023295"/>
    </source>
</evidence>
<dbReference type="GO" id="GO:0045490">
    <property type="term" value="P:pectin catabolic process"/>
    <property type="evidence" value="ECO:0007669"/>
    <property type="project" value="TreeGrafter"/>
</dbReference>
<evidence type="ECO:0000256" key="1">
    <source>
        <dbReference type="ARBA" id="ARBA00001695"/>
    </source>
</evidence>
<dbReference type="SUPFAM" id="SSF51445">
    <property type="entry name" value="(Trans)glycosidases"/>
    <property type="match status" value="1"/>
</dbReference>
<dbReference type="PANTHER" id="PTHR34983:SF1">
    <property type="entry name" value="ARABINOGALACTAN ENDO-BETA-1,4-GALACTANASE A"/>
    <property type="match status" value="1"/>
</dbReference>
<comment type="catalytic activity">
    <reaction evidence="1 6">
        <text>The enzyme specifically hydrolyzes (1-&gt;4)-beta-D-galactosidic linkages in type I arabinogalactans.</text>
        <dbReference type="EC" id="3.2.1.89"/>
    </reaction>
</comment>
<dbReference type="Proteomes" id="UP000612899">
    <property type="component" value="Unassembled WGS sequence"/>
</dbReference>
<dbReference type="Pfam" id="PF07745">
    <property type="entry name" value="Glyco_hydro_53"/>
    <property type="match status" value="1"/>
</dbReference>
<organism evidence="7 8">
    <name type="scientific">Rhizocola hellebori</name>
    <dbReference type="NCBI Taxonomy" id="1392758"/>
    <lineage>
        <taxon>Bacteria</taxon>
        <taxon>Bacillati</taxon>
        <taxon>Actinomycetota</taxon>
        <taxon>Actinomycetes</taxon>
        <taxon>Micromonosporales</taxon>
        <taxon>Micromonosporaceae</taxon>
        <taxon>Rhizocola</taxon>
    </lineage>
</organism>
<dbReference type="SUPFAM" id="SSF49785">
    <property type="entry name" value="Galactose-binding domain-like"/>
    <property type="match status" value="1"/>
</dbReference>
<protein>
    <recommendedName>
        <fullName evidence="3 6">Arabinogalactan endo-beta-1,4-galactanase</fullName>
        <ecNumber evidence="3 6">3.2.1.89</ecNumber>
    </recommendedName>
</protein>
<evidence type="ECO:0000256" key="2">
    <source>
        <dbReference type="ARBA" id="ARBA00010687"/>
    </source>
</evidence>
<dbReference type="InterPro" id="IPR011683">
    <property type="entry name" value="Glyco_hydro_53"/>
</dbReference>
<dbReference type="Gene3D" id="2.60.120.260">
    <property type="entry name" value="Galactose-binding domain-like"/>
    <property type="match status" value="1"/>
</dbReference>
<keyword evidence="8" id="KW-1185">Reference proteome</keyword>
<keyword evidence="5 6" id="KW-0326">Glycosidase</keyword>
<evidence type="ECO:0000256" key="6">
    <source>
        <dbReference type="RuleBase" id="RU361192"/>
    </source>
</evidence>
<name>A0A8J3QI75_9ACTN</name>
<dbReference type="GO" id="GO:0031218">
    <property type="term" value="F:arabinogalactan endo-1,4-beta-galactosidase activity"/>
    <property type="evidence" value="ECO:0007669"/>
    <property type="project" value="UniProtKB-EC"/>
</dbReference>
<dbReference type="InterPro" id="IPR008979">
    <property type="entry name" value="Galactose-bd-like_sf"/>
</dbReference>
<dbReference type="GO" id="GO:0015926">
    <property type="term" value="F:glucosidase activity"/>
    <property type="evidence" value="ECO:0007669"/>
    <property type="project" value="InterPro"/>
</dbReference>
<evidence type="ECO:0000256" key="3">
    <source>
        <dbReference type="ARBA" id="ARBA00012556"/>
    </source>
</evidence>
<dbReference type="EC" id="3.2.1.89" evidence="3 6"/>
<dbReference type="InterPro" id="IPR017853">
    <property type="entry name" value="GH"/>
</dbReference>
<evidence type="ECO:0000256" key="4">
    <source>
        <dbReference type="ARBA" id="ARBA00022801"/>
    </source>
</evidence>
<dbReference type="EMBL" id="BONY01000127">
    <property type="protein sequence ID" value="GIH11310.1"/>
    <property type="molecule type" value="Genomic_DNA"/>
</dbReference>
<sequence length="532" mass="56247">MVSMCFQRLTYQEGQMLSRRAPLSAVLTVLASVLLWPPSPAIGATTVTNPGFESNGATQTPASWSETGTVAASKTEAGGRSGSFRLTHWAASAYSVETQQTLTGLTAGSYTLSAWVRSGGGQAAAYVALRNCGGAQAQANIPLSSNTWVQVSVTANVTSSSCTVSIFSNASANQWINVDDVSVTGGGGGGQRLQIMGGDVSSVKKNEDFGGTYFTSTGTRGDPLAILKTAGMNYARLKVWVNPADGYNNKARVLTMATRIKAQGMKLLIDFHYSDSWADPGKQVKPAAWANLSLAQLNTAVYNHTFDVLNSLKNQGTTADMVQIGNEINPGMLLPTGSTSNWANLAQLLTSGSNAAKAVSASTLVMLHLAEGGDNATFRWWFDNATSRGVPFDVIGASYYCYWHGPLSGLQANLNDMAARYGKPVVVAETAYGFTLTQKDSEPNIFNSSHVSTCGYPATPQGQADAFRAVVNAVKAVPNGRGMGVFYWEPGWTAVTGSGWDPTNPSSGNGWENQALFDYNSRALQGMSVFGQ</sequence>
<gene>
    <name evidence="7" type="ORF">Rhe02_93770</name>
</gene>